<dbReference type="AlphaFoldDB" id="A0A3S0C542"/>
<evidence type="ECO:0000313" key="2">
    <source>
        <dbReference type="Proteomes" id="UP000276128"/>
    </source>
</evidence>
<reference evidence="1 2" key="1">
    <citation type="submission" date="2018-12" db="EMBL/GenBank/DDBJ databases">
        <title>Bacillus ochoae sp. nov., Paenibacillus whitsoniae sp. nov., Paenibacillus spiritus sp. nov. Isolated from the Mars Exploration Rover during spacecraft assembly.</title>
        <authorList>
            <person name="Seuylemezian A."/>
            <person name="Vaishampayan P."/>
        </authorList>
    </citation>
    <scope>NUCLEOTIDE SEQUENCE [LARGE SCALE GENOMIC DNA]</scope>
    <source>
        <strain evidence="1 2">MER 54</strain>
    </source>
</reference>
<name>A0A3S0C542_9BACL</name>
<keyword evidence="2" id="KW-1185">Reference proteome</keyword>
<gene>
    <name evidence="1" type="ORF">EJQ19_28490</name>
</gene>
<comment type="caution">
    <text evidence="1">The sequence shown here is derived from an EMBL/GenBank/DDBJ whole genome shotgun (WGS) entry which is preliminary data.</text>
</comment>
<dbReference type="EMBL" id="RXHU01000107">
    <property type="protein sequence ID" value="RTE03060.1"/>
    <property type="molecule type" value="Genomic_DNA"/>
</dbReference>
<organism evidence="1 2">
    <name type="scientific">Paenibacillus whitsoniae</name>
    <dbReference type="NCBI Taxonomy" id="2496558"/>
    <lineage>
        <taxon>Bacteria</taxon>
        <taxon>Bacillati</taxon>
        <taxon>Bacillota</taxon>
        <taxon>Bacilli</taxon>
        <taxon>Bacillales</taxon>
        <taxon>Paenibacillaceae</taxon>
        <taxon>Paenibacillus</taxon>
    </lineage>
</organism>
<evidence type="ECO:0000313" key="1">
    <source>
        <dbReference type="EMBL" id="RTE03060.1"/>
    </source>
</evidence>
<accession>A0A3S0C542</accession>
<proteinExistence type="predicted"/>
<dbReference type="OrthoDB" id="2677830at2"/>
<protein>
    <submittedName>
        <fullName evidence="1">Transcriptional regulator</fullName>
    </submittedName>
</protein>
<sequence length="222" mass="25632">MIKFEQAFEAYMNEHIQAETNGRRKERLERGLGHAEMVFLKTVWYPIVGHFQDLHPEWEVRDFANGYRYIDFAYMPSAARGAIEIQGYGSHARDLELWWFKDLCLRHCHLTLDGWSVLPIAYPSIIEVPKQCQQLVLALIGKFVSTSVPASLTWLEAEAVRYGRRTIRPFTAAELSAHLRISCRHARHVPYQLYIKQLLSVASGTVRARTYQIVHEPTSSAM</sequence>
<dbReference type="Proteomes" id="UP000276128">
    <property type="component" value="Unassembled WGS sequence"/>
</dbReference>